<sequence>MEKRQSFRDALFELKMKDLYKYTLSVLGLHEIIGKEGLVILNEKYPDIFLDIESDIFILPIYNHYFESNVVGKWRSKLIIEYFIYKEWFDELQKSL</sequence>
<name>A0A1I8B4L6_MELHA</name>
<proteinExistence type="predicted"/>
<evidence type="ECO:0000313" key="2">
    <source>
        <dbReference type="WBParaSite" id="MhA1_Contig1410.frz3.gene11"/>
    </source>
</evidence>
<dbReference type="WBParaSite" id="MhA1_Contig1410.frz3.gene11">
    <property type="protein sequence ID" value="MhA1_Contig1410.frz3.gene11"/>
    <property type="gene ID" value="MhA1_Contig1410.frz3.gene11"/>
</dbReference>
<protein>
    <submittedName>
        <fullName evidence="2">Transcriptional regulator</fullName>
    </submittedName>
</protein>
<evidence type="ECO:0000313" key="1">
    <source>
        <dbReference type="Proteomes" id="UP000095281"/>
    </source>
</evidence>
<reference evidence="2" key="1">
    <citation type="submission" date="2016-11" db="UniProtKB">
        <authorList>
            <consortium name="WormBaseParasite"/>
        </authorList>
    </citation>
    <scope>IDENTIFICATION</scope>
</reference>
<accession>A0A1I8B4L6</accession>
<organism evidence="1 2">
    <name type="scientific">Meloidogyne hapla</name>
    <name type="common">Root-knot nematode worm</name>
    <dbReference type="NCBI Taxonomy" id="6305"/>
    <lineage>
        <taxon>Eukaryota</taxon>
        <taxon>Metazoa</taxon>
        <taxon>Ecdysozoa</taxon>
        <taxon>Nematoda</taxon>
        <taxon>Chromadorea</taxon>
        <taxon>Rhabditida</taxon>
        <taxon>Tylenchina</taxon>
        <taxon>Tylenchomorpha</taxon>
        <taxon>Tylenchoidea</taxon>
        <taxon>Meloidogynidae</taxon>
        <taxon>Meloidogyninae</taxon>
        <taxon>Meloidogyne</taxon>
    </lineage>
</organism>
<dbReference type="AlphaFoldDB" id="A0A1I8B4L6"/>
<dbReference type="Proteomes" id="UP000095281">
    <property type="component" value="Unplaced"/>
</dbReference>
<keyword evidence="1" id="KW-1185">Reference proteome</keyword>